<keyword evidence="1 7" id="KW-0547">Nucleotide-binding</keyword>
<feature type="short sequence motif" description="Q motif" evidence="6">
    <location>
        <begin position="39"/>
        <end position="67"/>
    </location>
</feature>
<evidence type="ECO:0000259" key="10">
    <source>
        <dbReference type="PROSITE" id="PS51194"/>
    </source>
</evidence>
<evidence type="ECO:0000256" key="6">
    <source>
        <dbReference type="PROSITE-ProRule" id="PRU00552"/>
    </source>
</evidence>
<evidence type="ECO:0000259" key="9">
    <source>
        <dbReference type="PROSITE" id="PS51192"/>
    </source>
</evidence>
<dbReference type="Gene3D" id="3.40.50.300">
    <property type="entry name" value="P-loop containing nucleotide triphosphate hydrolases"/>
    <property type="match status" value="2"/>
</dbReference>
<dbReference type="CDD" id="cd00268">
    <property type="entry name" value="DEADc"/>
    <property type="match status" value="1"/>
</dbReference>
<name>A0ABT5MDD7_9BURK</name>
<evidence type="ECO:0000256" key="4">
    <source>
        <dbReference type="ARBA" id="ARBA00022840"/>
    </source>
</evidence>
<keyword evidence="2 7" id="KW-0378">Hydrolase</keyword>
<dbReference type="Proteomes" id="UP001528672">
    <property type="component" value="Unassembled WGS sequence"/>
</dbReference>
<evidence type="ECO:0000313" key="13">
    <source>
        <dbReference type="Proteomes" id="UP001528672"/>
    </source>
</evidence>
<protein>
    <submittedName>
        <fullName evidence="12">DEAD/DEAH box helicase</fullName>
    </submittedName>
</protein>
<feature type="compositionally biased region" description="Low complexity" evidence="8">
    <location>
        <begin position="448"/>
        <end position="459"/>
    </location>
</feature>
<evidence type="ECO:0000256" key="3">
    <source>
        <dbReference type="ARBA" id="ARBA00022806"/>
    </source>
</evidence>
<evidence type="ECO:0000256" key="1">
    <source>
        <dbReference type="ARBA" id="ARBA00022741"/>
    </source>
</evidence>
<comment type="similarity">
    <text evidence="5 7">Belongs to the DEAD box helicase family.</text>
</comment>
<feature type="domain" description="DEAD-box RNA helicase Q" evidence="11">
    <location>
        <begin position="39"/>
        <end position="67"/>
    </location>
</feature>
<evidence type="ECO:0000256" key="5">
    <source>
        <dbReference type="ARBA" id="ARBA00038437"/>
    </source>
</evidence>
<accession>A0ABT5MDD7</accession>
<keyword evidence="3 7" id="KW-0347">Helicase</keyword>
<organism evidence="12 13">
    <name type="scientific">Curvibacter microcysteis</name>
    <dbReference type="NCBI Taxonomy" id="3026419"/>
    <lineage>
        <taxon>Bacteria</taxon>
        <taxon>Pseudomonadati</taxon>
        <taxon>Pseudomonadota</taxon>
        <taxon>Betaproteobacteria</taxon>
        <taxon>Burkholderiales</taxon>
        <taxon>Comamonadaceae</taxon>
        <taxon>Curvibacter</taxon>
    </lineage>
</organism>
<dbReference type="PROSITE" id="PS00039">
    <property type="entry name" value="DEAD_ATP_HELICASE"/>
    <property type="match status" value="1"/>
</dbReference>
<feature type="domain" description="Helicase C-terminal" evidence="10">
    <location>
        <begin position="277"/>
        <end position="432"/>
    </location>
</feature>
<dbReference type="PROSITE" id="PS51194">
    <property type="entry name" value="HELICASE_CTER"/>
    <property type="match status" value="1"/>
</dbReference>
<evidence type="ECO:0000259" key="11">
    <source>
        <dbReference type="PROSITE" id="PS51195"/>
    </source>
</evidence>
<feature type="region of interest" description="Disordered" evidence="8">
    <location>
        <begin position="1"/>
        <end position="36"/>
    </location>
</feature>
<dbReference type="InterPro" id="IPR014014">
    <property type="entry name" value="RNA_helicase_DEAD_Q_motif"/>
</dbReference>
<dbReference type="RefSeq" id="WP_273924670.1">
    <property type="nucleotide sequence ID" value="NZ_JAQSIN010000008.1"/>
</dbReference>
<feature type="region of interest" description="Disordered" evidence="8">
    <location>
        <begin position="411"/>
        <end position="459"/>
    </location>
</feature>
<keyword evidence="4 7" id="KW-0067">ATP-binding</keyword>
<dbReference type="InterPro" id="IPR011545">
    <property type="entry name" value="DEAD/DEAH_box_helicase_dom"/>
</dbReference>
<evidence type="ECO:0000313" key="12">
    <source>
        <dbReference type="EMBL" id="MDD0813136.1"/>
    </source>
</evidence>
<dbReference type="PROSITE" id="PS51192">
    <property type="entry name" value="HELICASE_ATP_BIND_1"/>
    <property type="match status" value="1"/>
</dbReference>
<proteinExistence type="inferred from homology"/>
<dbReference type="InterPro" id="IPR050079">
    <property type="entry name" value="DEAD_box_RNA_helicase"/>
</dbReference>
<dbReference type="PANTHER" id="PTHR47959">
    <property type="entry name" value="ATP-DEPENDENT RNA HELICASE RHLE-RELATED"/>
    <property type="match status" value="1"/>
</dbReference>
<reference evidence="12 13" key="1">
    <citation type="submission" date="2023-02" db="EMBL/GenBank/DDBJ databases">
        <title>Bacterial whole genome sequence for Curvibacter sp. HBC28.</title>
        <authorList>
            <person name="Le V."/>
            <person name="Ko S.-R."/>
            <person name="Ahn C.-Y."/>
            <person name="Oh H.-M."/>
        </authorList>
    </citation>
    <scope>NUCLEOTIDE SEQUENCE [LARGE SCALE GENOMIC DNA]</scope>
    <source>
        <strain evidence="12 13">HBC28</strain>
    </source>
</reference>
<dbReference type="InterPro" id="IPR000629">
    <property type="entry name" value="RNA-helicase_DEAD-box_CS"/>
</dbReference>
<comment type="caution">
    <text evidence="12">The sequence shown here is derived from an EMBL/GenBank/DDBJ whole genome shotgun (WGS) entry which is preliminary data.</text>
</comment>
<feature type="domain" description="Helicase ATP-binding" evidence="9">
    <location>
        <begin position="70"/>
        <end position="251"/>
    </location>
</feature>
<dbReference type="InterPro" id="IPR027417">
    <property type="entry name" value="P-loop_NTPase"/>
</dbReference>
<keyword evidence="13" id="KW-1185">Reference proteome</keyword>
<dbReference type="EMBL" id="JAQSIO010000001">
    <property type="protein sequence ID" value="MDD0813136.1"/>
    <property type="molecule type" value="Genomic_DNA"/>
</dbReference>
<dbReference type="SUPFAM" id="SSF52540">
    <property type="entry name" value="P-loop containing nucleoside triphosphate hydrolases"/>
    <property type="match status" value="1"/>
</dbReference>
<evidence type="ECO:0000256" key="7">
    <source>
        <dbReference type="RuleBase" id="RU000492"/>
    </source>
</evidence>
<dbReference type="PANTHER" id="PTHR47959:SF13">
    <property type="entry name" value="ATP-DEPENDENT RNA HELICASE RHLE"/>
    <property type="match status" value="1"/>
</dbReference>
<dbReference type="SMART" id="SM00487">
    <property type="entry name" value="DEXDc"/>
    <property type="match status" value="1"/>
</dbReference>
<dbReference type="InterPro" id="IPR044742">
    <property type="entry name" value="DEAD/DEAH_RhlB"/>
</dbReference>
<dbReference type="InterPro" id="IPR001650">
    <property type="entry name" value="Helicase_C-like"/>
</dbReference>
<dbReference type="GO" id="GO:0004386">
    <property type="term" value="F:helicase activity"/>
    <property type="evidence" value="ECO:0007669"/>
    <property type="project" value="UniProtKB-KW"/>
</dbReference>
<evidence type="ECO:0000256" key="8">
    <source>
        <dbReference type="SAM" id="MobiDB-lite"/>
    </source>
</evidence>
<evidence type="ECO:0000256" key="2">
    <source>
        <dbReference type="ARBA" id="ARBA00022801"/>
    </source>
</evidence>
<dbReference type="SMART" id="SM00490">
    <property type="entry name" value="HELICc"/>
    <property type="match status" value="1"/>
</dbReference>
<dbReference type="PROSITE" id="PS51195">
    <property type="entry name" value="Q_MOTIF"/>
    <property type="match status" value="1"/>
</dbReference>
<dbReference type="Pfam" id="PF00270">
    <property type="entry name" value="DEAD"/>
    <property type="match status" value="1"/>
</dbReference>
<gene>
    <name evidence="12" type="ORF">PSQ39_00675</name>
</gene>
<dbReference type="InterPro" id="IPR014001">
    <property type="entry name" value="Helicase_ATP-bd"/>
</dbReference>
<sequence>MSSSPSPAAPGPQTPALDGDATPAAATPSVTPPASPTASNFGALGLLPALAQAALTHGYDQPSPVQALAIPQVLAGHDLRVCAQTGSGKTAAYALPLLQKLLPALEAPRAARERRATRVLILVPTRELAQQVGEFIYLLARRCADPLRLAVLYGGVSINPQMLALRGGAEVVVATPGRLLDLVEQRALQLDQVAHLVLDEADRLLDLGFAEELQRVLALLPTQRQNLLFSATFPAALDALIAGLLHEPIHIELSTTEQAAPDIVQRAIAVDESRRTQLLRHLIETEGWTQVLVFVATRYATEAVALKLQRAGLHAASLHGELSQGKRSEVLQAFKDRSARVLVTTDLAARGIDIVRLPVVVNYDLPRAAADYTHRIGRTGRAGASGLAVSFVTAAQESHFRLIEKRQQQRVPREQLAGFEPSEVATPEQATGGIKGARKSKKDKLREAAALAAARAGQS</sequence>
<dbReference type="Pfam" id="PF00271">
    <property type="entry name" value="Helicase_C"/>
    <property type="match status" value="1"/>
</dbReference>
<dbReference type="CDD" id="cd18787">
    <property type="entry name" value="SF2_C_DEAD"/>
    <property type="match status" value="1"/>
</dbReference>